<keyword evidence="3" id="KW-1185">Reference proteome</keyword>
<comment type="caution">
    <text evidence="2">The sequence shown here is derived from an EMBL/GenBank/DDBJ whole genome shotgun (WGS) entry which is preliminary data.</text>
</comment>
<evidence type="ECO:0000313" key="2">
    <source>
        <dbReference type="EMBL" id="GCE44195.1"/>
    </source>
</evidence>
<dbReference type="AlphaFoldDB" id="A0A402CKX2"/>
<evidence type="ECO:0000256" key="1">
    <source>
        <dbReference type="SAM" id="MobiDB-lite"/>
    </source>
</evidence>
<name>A0A402CKX2_RHOWR</name>
<accession>A0A402CKX2</accession>
<feature type="region of interest" description="Disordered" evidence="1">
    <location>
        <begin position="1"/>
        <end position="24"/>
    </location>
</feature>
<sequence length="81" mass="9081">MHSQGFGRRPLEHFPSTNADLTNRGLGSYRYHIKFRGCQSKRVKIDTEKHLILAMVAVTSAFFETPAVAEESDDLVLSTVT</sequence>
<reference evidence="2 3" key="1">
    <citation type="submission" date="2018-11" db="EMBL/GenBank/DDBJ databases">
        <title>Microbial catabolism of amino acid.</title>
        <authorList>
            <person name="Hibi M."/>
            <person name="Ogawa J."/>
        </authorList>
    </citation>
    <scope>NUCLEOTIDE SEQUENCE [LARGE SCALE GENOMIC DNA]</scope>
    <source>
        <strain evidence="2 3">C31-06</strain>
    </source>
</reference>
<protein>
    <submittedName>
        <fullName evidence="2">Uncharacterized protein</fullName>
    </submittedName>
</protein>
<proteinExistence type="predicted"/>
<evidence type="ECO:0000313" key="3">
    <source>
        <dbReference type="Proteomes" id="UP000287519"/>
    </source>
</evidence>
<organism evidence="2 3">
    <name type="scientific">Rhodococcus wratislaviensis</name>
    <name type="common">Tsukamurella wratislaviensis</name>
    <dbReference type="NCBI Taxonomy" id="44752"/>
    <lineage>
        <taxon>Bacteria</taxon>
        <taxon>Bacillati</taxon>
        <taxon>Actinomycetota</taxon>
        <taxon>Actinomycetes</taxon>
        <taxon>Mycobacteriales</taxon>
        <taxon>Nocardiaceae</taxon>
        <taxon>Rhodococcus</taxon>
    </lineage>
</organism>
<dbReference type="EMBL" id="BHYM01000089">
    <property type="protein sequence ID" value="GCE44195.1"/>
    <property type="molecule type" value="Genomic_DNA"/>
</dbReference>
<gene>
    <name evidence="2" type="ORF">Rhow_008493</name>
</gene>
<dbReference type="Proteomes" id="UP000287519">
    <property type="component" value="Unassembled WGS sequence"/>
</dbReference>